<dbReference type="Proteomes" id="UP001143981">
    <property type="component" value="Unassembled WGS sequence"/>
</dbReference>
<gene>
    <name evidence="9" type="ORF">LPJ61_003209</name>
</gene>
<evidence type="ECO:0000256" key="2">
    <source>
        <dbReference type="ARBA" id="ARBA00022946"/>
    </source>
</evidence>
<evidence type="ECO:0000256" key="5">
    <source>
        <dbReference type="ARBA" id="ARBA00023274"/>
    </source>
</evidence>
<evidence type="ECO:0000256" key="3">
    <source>
        <dbReference type="ARBA" id="ARBA00022980"/>
    </source>
</evidence>
<dbReference type="PANTHER" id="PTHR28595:SF1">
    <property type="entry name" value="LARGE RIBOSOMAL SUBUNIT PROTEIN ML54"/>
    <property type="match status" value="1"/>
</dbReference>
<comment type="caution">
    <text evidence="9">The sequence shown here is derived from an EMBL/GenBank/DDBJ whole genome shotgun (WGS) entry which is preliminary data.</text>
</comment>
<sequence>MSMRTRLHQLSLHARPLVSNSGRGRVLAATQAATALSRRFASGQAAEPQPGAAGSAPASSAVHGTVLKGLNIYKEGKDPVALKDDEYPAWLWTLLDEVPAGELAERERQRVERSKTIKESNFMKSRK</sequence>
<evidence type="ECO:0000256" key="8">
    <source>
        <dbReference type="SAM" id="MobiDB-lite"/>
    </source>
</evidence>
<comment type="subcellular location">
    <subcellularLocation>
        <location evidence="1">Mitochondrion</location>
    </subcellularLocation>
</comment>
<evidence type="ECO:0000313" key="9">
    <source>
        <dbReference type="EMBL" id="KAJ1730080.1"/>
    </source>
</evidence>
<evidence type="ECO:0000256" key="1">
    <source>
        <dbReference type="ARBA" id="ARBA00004173"/>
    </source>
</evidence>
<keyword evidence="4" id="KW-0496">Mitochondrion</keyword>
<evidence type="ECO:0000313" key="10">
    <source>
        <dbReference type="Proteomes" id="UP001143981"/>
    </source>
</evidence>
<feature type="compositionally biased region" description="Basic and acidic residues" evidence="8">
    <location>
        <begin position="104"/>
        <end position="118"/>
    </location>
</feature>
<proteinExistence type="inferred from homology"/>
<dbReference type="EMBL" id="JANBOI010000506">
    <property type="protein sequence ID" value="KAJ1730080.1"/>
    <property type="molecule type" value="Genomic_DNA"/>
</dbReference>
<dbReference type="PANTHER" id="PTHR28595">
    <property type="entry name" value="39S RIBOSOMAL PROTEIN L54, MITOCHONDRIAL"/>
    <property type="match status" value="1"/>
</dbReference>
<accession>A0A9W7Y6Y6</accession>
<dbReference type="GO" id="GO:0005762">
    <property type="term" value="C:mitochondrial large ribosomal subunit"/>
    <property type="evidence" value="ECO:0007669"/>
    <property type="project" value="TreeGrafter"/>
</dbReference>
<dbReference type="AlphaFoldDB" id="A0A9W7Y6Y6"/>
<name>A0A9W7Y6Y6_9FUNG</name>
<evidence type="ECO:0000256" key="7">
    <source>
        <dbReference type="ARBA" id="ARBA00035179"/>
    </source>
</evidence>
<feature type="compositionally biased region" description="Low complexity" evidence="8">
    <location>
        <begin position="41"/>
        <end position="60"/>
    </location>
</feature>
<keyword evidence="5" id="KW-0687">Ribonucleoprotein</keyword>
<keyword evidence="3" id="KW-0689">Ribosomal protein</keyword>
<dbReference type="Pfam" id="PF08561">
    <property type="entry name" value="Ribosomal_L37"/>
    <property type="match status" value="1"/>
</dbReference>
<comment type="similarity">
    <text evidence="6">Belongs to the mitochondrion-specific ribosomal protein mL54 family.</text>
</comment>
<evidence type="ECO:0000256" key="6">
    <source>
        <dbReference type="ARBA" id="ARBA00033752"/>
    </source>
</evidence>
<reference evidence="9" key="1">
    <citation type="submission" date="2022-07" db="EMBL/GenBank/DDBJ databases">
        <title>Phylogenomic reconstructions and comparative analyses of Kickxellomycotina fungi.</title>
        <authorList>
            <person name="Reynolds N.K."/>
            <person name="Stajich J.E."/>
            <person name="Barry K."/>
            <person name="Grigoriev I.V."/>
            <person name="Crous P."/>
            <person name="Smith M.E."/>
        </authorList>
    </citation>
    <scope>NUCLEOTIDE SEQUENCE</scope>
    <source>
        <strain evidence="9">BCRC 34381</strain>
    </source>
</reference>
<keyword evidence="10" id="KW-1185">Reference proteome</keyword>
<feature type="region of interest" description="Disordered" evidence="8">
    <location>
        <begin position="38"/>
        <end position="60"/>
    </location>
</feature>
<feature type="region of interest" description="Disordered" evidence="8">
    <location>
        <begin position="104"/>
        <end position="127"/>
    </location>
</feature>
<protein>
    <recommendedName>
        <fullName evidence="7">Large ribosomal subunit protein mL54</fullName>
    </recommendedName>
</protein>
<dbReference type="InterPro" id="IPR013870">
    <property type="entry name" value="Ribosomal_mL54"/>
</dbReference>
<dbReference type="GO" id="GO:0003735">
    <property type="term" value="F:structural constituent of ribosome"/>
    <property type="evidence" value="ECO:0007669"/>
    <property type="project" value="TreeGrafter"/>
</dbReference>
<evidence type="ECO:0000256" key="4">
    <source>
        <dbReference type="ARBA" id="ARBA00023128"/>
    </source>
</evidence>
<organism evidence="9 10">
    <name type="scientific">Coemansia biformis</name>
    <dbReference type="NCBI Taxonomy" id="1286918"/>
    <lineage>
        <taxon>Eukaryota</taxon>
        <taxon>Fungi</taxon>
        <taxon>Fungi incertae sedis</taxon>
        <taxon>Zoopagomycota</taxon>
        <taxon>Kickxellomycotina</taxon>
        <taxon>Kickxellomycetes</taxon>
        <taxon>Kickxellales</taxon>
        <taxon>Kickxellaceae</taxon>
        <taxon>Coemansia</taxon>
    </lineage>
</organism>
<dbReference type="OrthoDB" id="10252718at2759"/>
<keyword evidence="2" id="KW-0809">Transit peptide</keyword>